<dbReference type="InterPro" id="IPR025997">
    <property type="entry name" value="SBP_2_dom"/>
</dbReference>
<dbReference type="EMBL" id="FRCS01000006">
    <property type="protein sequence ID" value="SHN39647.1"/>
    <property type="molecule type" value="Genomic_DNA"/>
</dbReference>
<evidence type="ECO:0000313" key="6">
    <source>
        <dbReference type="EMBL" id="SHN39647.1"/>
    </source>
</evidence>
<dbReference type="PANTHER" id="PTHR46847">
    <property type="entry name" value="D-ALLOSE-BINDING PERIPLASMIC PROTEIN-RELATED"/>
    <property type="match status" value="1"/>
</dbReference>
<dbReference type="AlphaFoldDB" id="A0A1M7R427"/>
<dbReference type="GO" id="GO:0030313">
    <property type="term" value="C:cell envelope"/>
    <property type="evidence" value="ECO:0007669"/>
    <property type="project" value="UniProtKB-SubCell"/>
</dbReference>
<dbReference type="Gene3D" id="3.40.50.2300">
    <property type="match status" value="2"/>
</dbReference>
<organism evidence="6 7">
    <name type="scientific">Cryptosporangium aurantiacum</name>
    <dbReference type="NCBI Taxonomy" id="134849"/>
    <lineage>
        <taxon>Bacteria</taxon>
        <taxon>Bacillati</taxon>
        <taxon>Actinomycetota</taxon>
        <taxon>Actinomycetes</taxon>
        <taxon>Cryptosporangiales</taxon>
        <taxon>Cryptosporangiaceae</taxon>
        <taxon>Cryptosporangium</taxon>
    </lineage>
</organism>
<feature type="signal peptide" evidence="4">
    <location>
        <begin position="1"/>
        <end position="29"/>
    </location>
</feature>
<dbReference type="PANTHER" id="PTHR46847:SF1">
    <property type="entry name" value="D-ALLOSE-BINDING PERIPLASMIC PROTEIN-RELATED"/>
    <property type="match status" value="1"/>
</dbReference>
<reference evidence="6 7" key="1">
    <citation type="submission" date="2016-11" db="EMBL/GenBank/DDBJ databases">
        <authorList>
            <person name="Jaros S."/>
            <person name="Januszkiewicz K."/>
            <person name="Wedrychowicz H."/>
        </authorList>
    </citation>
    <scope>NUCLEOTIDE SEQUENCE [LARGE SCALE GENOMIC DNA]</scope>
    <source>
        <strain evidence="6 7">DSM 46144</strain>
    </source>
</reference>
<feature type="chain" id="PRO_5039652769" evidence="4">
    <location>
        <begin position="30"/>
        <end position="384"/>
    </location>
</feature>
<evidence type="ECO:0000256" key="3">
    <source>
        <dbReference type="ARBA" id="ARBA00022729"/>
    </source>
</evidence>
<keyword evidence="7" id="KW-1185">Reference proteome</keyword>
<comment type="similarity">
    <text evidence="2">Belongs to the bacterial solute-binding protein 2 family.</text>
</comment>
<dbReference type="InterPro" id="IPR028082">
    <property type="entry name" value="Peripla_BP_I"/>
</dbReference>
<comment type="subcellular location">
    <subcellularLocation>
        <location evidence="1">Cell envelope</location>
    </subcellularLocation>
</comment>
<name>A0A1M7R427_9ACTN</name>
<gene>
    <name evidence="6" type="ORF">SAMN05443668_106329</name>
</gene>
<evidence type="ECO:0000313" key="7">
    <source>
        <dbReference type="Proteomes" id="UP000184440"/>
    </source>
</evidence>
<accession>A0A1M7R427</accession>
<evidence type="ECO:0000256" key="2">
    <source>
        <dbReference type="ARBA" id="ARBA00007639"/>
    </source>
</evidence>
<keyword evidence="3 4" id="KW-0732">Signal</keyword>
<evidence type="ECO:0000256" key="4">
    <source>
        <dbReference type="SAM" id="SignalP"/>
    </source>
</evidence>
<evidence type="ECO:0000259" key="5">
    <source>
        <dbReference type="Pfam" id="PF13407"/>
    </source>
</evidence>
<dbReference type="SUPFAM" id="SSF53822">
    <property type="entry name" value="Periplasmic binding protein-like I"/>
    <property type="match status" value="1"/>
</dbReference>
<dbReference type="Proteomes" id="UP000184440">
    <property type="component" value="Unassembled WGS sequence"/>
</dbReference>
<proteinExistence type="inferred from homology"/>
<dbReference type="PROSITE" id="PS51257">
    <property type="entry name" value="PROKAR_LIPOPROTEIN"/>
    <property type="match status" value="1"/>
</dbReference>
<dbReference type="GO" id="GO:0030246">
    <property type="term" value="F:carbohydrate binding"/>
    <property type="evidence" value="ECO:0007669"/>
    <property type="project" value="UniProtKB-ARBA"/>
</dbReference>
<feature type="domain" description="Periplasmic binding protein" evidence="5">
    <location>
        <begin position="86"/>
        <end position="340"/>
    </location>
</feature>
<evidence type="ECO:0000256" key="1">
    <source>
        <dbReference type="ARBA" id="ARBA00004196"/>
    </source>
</evidence>
<sequence>MRFRRPWTGAVALGLVLAALLLSACSGGASDSASTSSSADTEAVNELFKGTEGVPPATSPPPAKGKEVWWISCGQRTQACKGYAAAGQEAAKAMGWNLHVIDGNLNEANGYATAMRTALAARPDAIVESSFSCSTVQPELQQAKQLGIPVIGVRTVDCNDAGVGPSLFTVPMIYSEEIPDNKAFWTGWGAHLGEFITADSGGKAKIITAFGQGDPQFKFLKDGFDKAIGECADCEVVAEVPWTTTDLAPNGPWVNALRNALTKHPDADYVAWPFDTNAVDAGGAKAVLQSGSDAKVISGIGTAPGLDLVRAGQIYAEGVASDSAWFSWAAIDQLNRHFNKQPSVPQGIGYVSIDKDHNLPSEPGKPFTSKVDFRSLYKKAWGVG</sequence>
<dbReference type="STRING" id="134849.SAMN05443668_106329"/>
<protein>
    <submittedName>
        <fullName evidence="6">Monosaccharide ABC transporter substrate-binding protein, CUT2 family</fullName>
    </submittedName>
</protein>
<dbReference type="Pfam" id="PF13407">
    <property type="entry name" value="Peripla_BP_4"/>
    <property type="match status" value="1"/>
</dbReference>